<sequence>MSKRAIAVSVAGAVAVGGIAAGGVAAATASTPLTVQSTSARYTAPTSGNDGALTVTAKVSDDSGVRGVKVLAWPKSSGLEPKKKEMTHAENATCKETGEERATCTYVLKVTPKDAARPAKGTWYVATLATAEDGDTAFDPKAASFSIPR</sequence>
<protein>
    <recommendedName>
        <fullName evidence="4">Secreted protein</fullName>
    </recommendedName>
</protein>
<evidence type="ECO:0000313" key="3">
    <source>
        <dbReference type="Proteomes" id="UP001501447"/>
    </source>
</evidence>
<comment type="caution">
    <text evidence="2">The sequence shown here is derived from an EMBL/GenBank/DDBJ whole genome shotgun (WGS) entry which is preliminary data.</text>
</comment>
<keyword evidence="1" id="KW-0732">Signal</keyword>
<feature type="chain" id="PRO_5045195221" description="Secreted protein" evidence="1">
    <location>
        <begin position="21"/>
        <end position="149"/>
    </location>
</feature>
<evidence type="ECO:0008006" key="4">
    <source>
        <dbReference type="Google" id="ProtNLM"/>
    </source>
</evidence>
<dbReference type="RefSeq" id="WP_344570128.1">
    <property type="nucleotide sequence ID" value="NZ_BAAARJ010000024.1"/>
</dbReference>
<gene>
    <name evidence="2" type="ORF">GCM10009863_59210</name>
</gene>
<evidence type="ECO:0000313" key="2">
    <source>
        <dbReference type="EMBL" id="GAA2635008.1"/>
    </source>
</evidence>
<accession>A0ABP6D6H8</accession>
<dbReference type="InterPro" id="IPR043761">
    <property type="entry name" value="DUF5707"/>
</dbReference>
<reference evidence="3" key="1">
    <citation type="journal article" date="2019" name="Int. J. Syst. Evol. Microbiol.">
        <title>The Global Catalogue of Microorganisms (GCM) 10K type strain sequencing project: providing services to taxonomists for standard genome sequencing and annotation.</title>
        <authorList>
            <consortium name="The Broad Institute Genomics Platform"/>
            <consortium name="The Broad Institute Genome Sequencing Center for Infectious Disease"/>
            <person name="Wu L."/>
            <person name="Ma J."/>
        </authorList>
    </citation>
    <scope>NUCLEOTIDE SEQUENCE [LARGE SCALE GENOMIC DNA]</scope>
    <source>
        <strain evidence="3">JCM 16373</strain>
    </source>
</reference>
<dbReference type="EMBL" id="BAAARJ010000024">
    <property type="protein sequence ID" value="GAA2635008.1"/>
    <property type="molecule type" value="Genomic_DNA"/>
</dbReference>
<dbReference type="Pfam" id="PF18968">
    <property type="entry name" value="DUF5707"/>
    <property type="match status" value="1"/>
</dbReference>
<proteinExistence type="predicted"/>
<feature type="signal peptide" evidence="1">
    <location>
        <begin position="1"/>
        <end position="20"/>
    </location>
</feature>
<name>A0ABP6D6H8_9ACTN</name>
<keyword evidence="3" id="KW-1185">Reference proteome</keyword>
<organism evidence="2 3">
    <name type="scientific">Streptomyces axinellae</name>
    <dbReference type="NCBI Taxonomy" id="552788"/>
    <lineage>
        <taxon>Bacteria</taxon>
        <taxon>Bacillati</taxon>
        <taxon>Actinomycetota</taxon>
        <taxon>Actinomycetes</taxon>
        <taxon>Kitasatosporales</taxon>
        <taxon>Streptomycetaceae</taxon>
        <taxon>Streptomyces</taxon>
    </lineage>
</organism>
<evidence type="ECO:0000256" key="1">
    <source>
        <dbReference type="SAM" id="SignalP"/>
    </source>
</evidence>
<dbReference type="Proteomes" id="UP001501447">
    <property type="component" value="Unassembled WGS sequence"/>
</dbReference>